<keyword evidence="4" id="KW-1185">Reference proteome</keyword>
<organism evidence="3 4">
    <name type="scientific">Kineococcus xinjiangensis</name>
    <dbReference type="NCBI Taxonomy" id="512762"/>
    <lineage>
        <taxon>Bacteria</taxon>
        <taxon>Bacillati</taxon>
        <taxon>Actinomycetota</taxon>
        <taxon>Actinomycetes</taxon>
        <taxon>Kineosporiales</taxon>
        <taxon>Kineosporiaceae</taxon>
        <taxon>Kineococcus</taxon>
    </lineage>
</organism>
<name>A0A2S6ITK7_9ACTN</name>
<reference evidence="3 4" key="1">
    <citation type="submission" date="2018-02" db="EMBL/GenBank/DDBJ databases">
        <title>Genomic Encyclopedia of Archaeal and Bacterial Type Strains, Phase II (KMG-II): from individual species to whole genera.</title>
        <authorList>
            <person name="Goeker M."/>
        </authorList>
    </citation>
    <scope>NUCLEOTIDE SEQUENCE [LARGE SCALE GENOMIC DNA]</scope>
    <source>
        <strain evidence="3 4">DSM 22857</strain>
    </source>
</reference>
<evidence type="ECO:0000313" key="3">
    <source>
        <dbReference type="EMBL" id="PPK97579.1"/>
    </source>
</evidence>
<dbReference type="Proteomes" id="UP000239485">
    <property type="component" value="Unassembled WGS sequence"/>
</dbReference>
<feature type="domain" description="AB hydrolase-1" evidence="2">
    <location>
        <begin position="67"/>
        <end position="319"/>
    </location>
</feature>
<dbReference type="PANTHER" id="PTHR43433:SF1">
    <property type="entry name" value="BLL5160 PROTEIN"/>
    <property type="match status" value="1"/>
</dbReference>
<dbReference type="PANTHER" id="PTHR43433">
    <property type="entry name" value="HYDROLASE, ALPHA/BETA FOLD FAMILY PROTEIN"/>
    <property type="match status" value="1"/>
</dbReference>
<dbReference type="InterPro" id="IPR050471">
    <property type="entry name" value="AB_hydrolase"/>
</dbReference>
<evidence type="ECO:0000259" key="2">
    <source>
        <dbReference type="Pfam" id="PF00561"/>
    </source>
</evidence>
<protein>
    <submittedName>
        <fullName evidence="3">Pimeloyl-ACP methyl ester carboxylesterase</fullName>
    </submittedName>
</protein>
<accession>A0A2S6ITK7</accession>
<dbReference type="GO" id="GO:0003824">
    <property type="term" value="F:catalytic activity"/>
    <property type="evidence" value="ECO:0007669"/>
    <property type="project" value="UniProtKB-ARBA"/>
</dbReference>
<dbReference type="Gene3D" id="3.40.50.1820">
    <property type="entry name" value="alpha/beta hydrolase"/>
    <property type="match status" value="1"/>
</dbReference>
<dbReference type="RefSeq" id="WP_104431776.1">
    <property type="nucleotide sequence ID" value="NZ_PTJD01000003.1"/>
</dbReference>
<dbReference type="AlphaFoldDB" id="A0A2S6ITK7"/>
<proteinExistence type="predicted"/>
<evidence type="ECO:0000256" key="1">
    <source>
        <dbReference type="SAM" id="MobiDB-lite"/>
    </source>
</evidence>
<dbReference type="OrthoDB" id="5422338at2"/>
<gene>
    <name evidence="3" type="ORF">CLV92_103113</name>
</gene>
<dbReference type="SUPFAM" id="SSF53474">
    <property type="entry name" value="alpha/beta-Hydrolases"/>
    <property type="match status" value="1"/>
</dbReference>
<dbReference type="Pfam" id="PF00561">
    <property type="entry name" value="Abhydrolase_1"/>
    <property type="match status" value="1"/>
</dbReference>
<evidence type="ECO:0000313" key="4">
    <source>
        <dbReference type="Proteomes" id="UP000239485"/>
    </source>
</evidence>
<feature type="compositionally biased region" description="Basic and acidic residues" evidence="1">
    <location>
        <begin position="9"/>
        <end position="25"/>
    </location>
</feature>
<dbReference type="EMBL" id="PTJD01000003">
    <property type="protein sequence ID" value="PPK97579.1"/>
    <property type="molecule type" value="Genomic_DNA"/>
</dbReference>
<feature type="region of interest" description="Disordered" evidence="1">
    <location>
        <begin position="1"/>
        <end position="33"/>
    </location>
</feature>
<sequence length="362" mass="39016">MNRRGLLLRPERPLRVERTPRREPHPAPASAVGYGSLRGEVVPVRASDGTALHVEVDEAPDAAPDAPTVVFGHGYGLNLDAWHHQRAALRGRYRLVLWDHRGHGRSAQGPAGSGTIQQVGDDLHRVLAEVAPRGPLALVGHSMGGMAIMALAAAHPDLVTERVRAVALVATSAGGLAGVDHGIPVIGPWVARAAPYALALALRGSGLVERGRRLTGEVEQRLVRRWSYASPVPQELSRFTAAMVTSTRLEVISDFLPTFSTHDEREALAALAGREVLVLAGERDLMTPASHSAEIAELLPGSRFVLVRSAGHLLMLEHPAIVNPRLLRLLERACGPGRGAPVPAEVVSPVLRQRRRTPRRRR</sequence>
<comment type="caution">
    <text evidence="3">The sequence shown here is derived from an EMBL/GenBank/DDBJ whole genome shotgun (WGS) entry which is preliminary data.</text>
</comment>
<dbReference type="InterPro" id="IPR000073">
    <property type="entry name" value="AB_hydrolase_1"/>
</dbReference>
<dbReference type="InterPro" id="IPR029058">
    <property type="entry name" value="AB_hydrolase_fold"/>
</dbReference>